<evidence type="ECO:0000259" key="15">
    <source>
        <dbReference type="PROSITE" id="PS51058"/>
    </source>
</evidence>
<dbReference type="Pfam" id="PF02008">
    <property type="entry name" value="zf-CXXC"/>
    <property type="match status" value="1"/>
</dbReference>
<dbReference type="GO" id="GO:0008168">
    <property type="term" value="F:methyltransferase activity"/>
    <property type="evidence" value="ECO:0007669"/>
    <property type="project" value="UniProtKB-KW"/>
</dbReference>
<dbReference type="PROSITE" id="PS50016">
    <property type="entry name" value="ZF_PHD_2"/>
    <property type="match status" value="1"/>
</dbReference>
<keyword evidence="3" id="KW-0479">Metal-binding</keyword>
<feature type="domain" description="CXXC-type" evidence="15">
    <location>
        <begin position="121"/>
        <end position="172"/>
    </location>
</feature>
<gene>
    <name evidence="16" type="primary">Phf8</name>
    <name evidence="16" type="ORF">Anas_00831</name>
</gene>
<keyword evidence="2" id="KW-0597">Phosphoprotein</keyword>
<dbReference type="InterPro" id="IPR019786">
    <property type="entry name" value="Zinc_finger_PHD-type_CS"/>
</dbReference>
<dbReference type="OrthoDB" id="419183at2759"/>
<keyword evidence="17" id="KW-1185">Reference proteome</keyword>
<comment type="subcellular location">
    <subcellularLocation>
        <location evidence="1">Nucleus</location>
    </subcellularLocation>
</comment>
<dbReference type="InterPro" id="IPR013083">
    <property type="entry name" value="Znf_RING/FYVE/PHD"/>
</dbReference>
<protein>
    <recommendedName>
        <fullName evidence="10">CXXC-type zinc finger protein 1</fullName>
    </recommendedName>
    <alternativeName>
        <fullName evidence="11">PHD finger and CXXC domain-containing protein 1</fullName>
    </alternativeName>
</protein>
<keyword evidence="6" id="KW-0805">Transcription regulation</keyword>
<dbReference type="PROSITE" id="PS51058">
    <property type="entry name" value="ZF_CXXC"/>
    <property type="match status" value="1"/>
</dbReference>
<evidence type="ECO:0000256" key="2">
    <source>
        <dbReference type="ARBA" id="ARBA00022553"/>
    </source>
</evidence>
<feature type="compositionally biased region" description="Basic residues" evidence="13">
    <location>
        <begin position="92"/>
        <end position="106"/>
    </location>
</feature>
<keyword evidence="7" id="KW-0238">DNA-binding</keyword>
<proteinExistence type="predicted"/>
<dbReference type="Pfam" id="PF00628">
    <property type="entry name" value="PHD"/>
    <property type="match status" value="1"/>
</dbReference>
<evidence type="ECO:0000259" key="14">
    <source>
        <dbReference type="PROSITE" id="PS50016"/>
    </source>
</evidence>
<dbReference type="AlphaFoldDB" id="A0A5N5T027"/>
<evidence type="ECO:0000256" key="1">
    <source>
        <dbReference type="ARBA" id="ARBA00004123"/>
    </source>
</evidence>
<dbReference type="InterPro" id="IPR002857">
    <property type="entry name" value="Znf_CXXC"/>
</dbReference>
<evidence type="ECO:0000313" key="17">
    <source>
        <dbReference type="Proteomes" id="UP000326759"/>
    </source>
</evidence>
<reference evidence="16 17" key="1">
    <citation type="journal article" date="2019" name="PLoS Biol.">
        <title>Sex chromosomes control vertical transmission of feminizing Wolbachia symbionts in an isopod.</title>
        <authorList>
            <person name="Becking T."/>
            <person name="Chebbi M.A."/>
            <person name="Giraud I."/>
            <person name="Moumen B."/>
            <person name="Laverre T."/>
            <person name="Caubet Y."/>
            <person name="Peccoud J."/>
            <person name="Gilbert C."/>
            <person name="Cordaux R."/>
        </authorList>
    </citation>
    <scope>NUCLEOTIDE SEQUENCE [LARGE SCALE GENOMIC DNA]</scope>
    <source>
        <strain evidence="16">ANa2</strain>
        <tissue evidence="16">Whole body excluding digestive tract and cuticle</tissue>
    </source>
</reference>
<evidence type="ECO:0000313" key="16">
    <source>
        <dbReference type="EMBL" id="KAB7499319.1"/>
    </source>
</evidence>
<evidence type="ECO:0000256" key="9">
    <source>
        <dbReference type="ARBA" id="ARBA00023242"/>
    </source>
</evidence>
<evidence type="ECO:0000256" key="4">
    <source>
        <dbReference type="ARBA" id="ARBA00022771"/>
    </source>
</evidence>
<dbReference type="PROSITE" id="PS01359">
    <property type="entry name" value="ZF_PHD_1"/>
    <property type="match status" value="1"/>
</dbReference>
<keyword evidence="9" id="KW-0539">Nucleus</keyword>
<feature type="domain" description="PHD-type" evidence="14">
    <location>
        <begin position="33"/>
        <end position="83"/>
    </location>
</feature>
<dbReference type="InterPro" id="IPR001965">
    <property type="entry name" value="Znf_PHD"/>
</dbReference>
<evidence type="ECO:0000256" key="7">
    <source>
        <dbReference type="ARBA" id="ARBA00023125"/>
    </source>
</evidence>
<dbReference type="InterPro" id="IPR019787">
    <property type="entry name" value="Znf_PHD-finger"/>
</dbReference>
<feature type="compositionally biased region" description="Basic and acidic residues" evidence="13">
    <location>
        <begin position="189"/>
        <end position="202"/>
    </location>
</feature>
<keyword evidence="16" id="KW-0808">Transferase</keyword>
<evidence type="ECO:0000256" key="5">
    <source>
        <dbReference type="ARBA" id="ARBA00022833"/>
    </source>
</evidence>
<keyword evidence="16" id="KW-0489">Methyltransferase</keyword>
<dbReference type="PANTHER" id="PTHR46174">
    <property type="entry name" value="CXXC-TYPE ZINC FINGER PROTEIN 1"/>
    <property type="match status" value="1"/>
</dbReference>
<evidence type="ECO:0000256" key="8">
    <source>
        <dbReference type="ARBA" id="ARBA00023163"/>
    </source>
</evidence>
<evidence type="ECO:0000256" key="6">
    <source>
        <dbReference type="ARBA" id="ARBA00023015"/>
    </source>
</evidence>
<dbReference type="GO" id="GO:0003677">
    <property type="term" value="F:DNA binding"/>
    <property type="evidence" value="ECO:0007669"/>
    <property type="project" value="UniProtKB-KW"/>
</dbReference>
<dbReference type="Gene3D" id="3.30.40.10">
    <property type="entry name" value="Zinc/RING finger domain, C3HC4 (zinc finger)"/>
    <property type="match status" value="1"/>
</dbReference>
<dbReference type="SMART" id="SM00249">
    <property type="entry name" value="PHD"/>
    <property type="match status" value="1"/>
</dbReference>
<dbReference type="InterPro" id="IPR011011">
    <property type="entry name" value="Znf_FYVE_PHD"/>
</dbReference>
<keyword evidence="8" id="KW-0804">Transcription</keyword>
<evidence type="ECO:0000256" key="13">
    <source>
        <dbReference type="SAM" id="MobiDB-lite"/>
    </source>
</evidence>
<comment type="caution">
    <text evidence="16">The sequence shown here is derived from an EMBL/GenBank/DDBJ whole genome shotgun (WGS) entry which is preliminary data.</text>
</comment>
<keyword evidence="4 12" id="KW-0863">Zinc-finger</keyword>
<dbReference type="FunFam" id="3.30.40.10:FF:000138">
    <property type="entry name" value="CXXC-type zinc finger protein 1"/>
    <property type="match status" value="1"/>
</dbReference>
<keyword evidence="5" id="KW-0862">Zinc</keyword>
<dbReference type="SUPFAM" id="SSF57903">
    <property type="entry name" value="FYVE/PHD zinc finger"/>
    <property type="match status" value="1"/>
</dbReference>
<dbReference type="GO" id="GO:0048188">
    <property type="term" value="C:Set1C/COMPASS complex"/>
    <property type="evidence" value="ECO:0007669"/>
    <property type="project" value="InterPro"/>
</dbReference>
<dbReference type="GO" id="GO:0045893">
    <property type="term" value="P:positive regulation of DNA-templated transcription"/>
    <property type="evidence" value="ECO:0007669"/>
    <property type="project" value="TreeGrafter"/>
</dbReference>
<evidence type="ECO:0000256" key="11">
    <source>
        <dbReference type="ARBA" id="ARBA00081451"/>
    </source>
</evidence>
<feature type="region of interest" description="Disordered" evidence="13">
    <location>
        <begin position="181"/>
        <end position="233"/>
    </location>
</feature>
<evidence type="ECO:0000256" key="12">
    <source>
        <dbReference type="PROSITE-ProRule" id="PRU00509"/>
    </source>
</evidence>
<dbReference type="GO" id="GO:0032259">
    <property type="term" value="P:methylation"/>
    <property type="evidence" value="ECO:0007669"/>
    <property type="project" value="UniProtKB-KW"/>
</dbReference>
<dbReference type="InterPro" id="IPR037869">
    <property type="entry name" value="Spp1/CFP1"/>
</dbReference>
<organism evidence="16 17">
    <name type="scientific">Armadillidium nasatum</name>
    <dbReference type="NCBI Taxonomy" id="96803"/>
    <lineage>
        <taxon>Eukaryota</taxon>
        <taxon>Metazoa</taxon>
        <taxon>Ecdysozoa</taxon>
        <taxon>Arthropoda</taxon>
        <taxon>Crustacea</taxon>
        <taxon>Multicrustacea</taxon>
        <taxon>Malacostraca</taxon>
        <taxon>Eumalacostraca</taxon>
        <taxon>Peracarida</taxon>
        <taxon>Isopoda</taxon>
        <taxon>Oniscidea</taxon>
        <taxon>Crinocheta</taxon>
        <taxon>Armadillidiidae</taxon>
        <taxon>Armadillidium</taxon>
    </lineage>
</organism>
<dbReference type="Proteomes" id="UP000326759">
    <property type="component" value="Unassembled WGS sequence"/>
</dbReference>
<feature type="region of interest" description="Disordered" evidence="13">
    <location>
        <begin position="91"/>
        <end position="122"/>
    </location>
</feature>
<name>A0A5N5T027_9CRUS</name>
<evidence type="ECO:0000256" key="3">
    <source>
        <dbReference type="ARBA" id="ARBA00022723"/>
    </source>
</evidence>
<dbReference type="GO" id="GO:0008270">
    <property type="term" value="F:zinc ion binding"/>
    <property type="evidence" value="ECO:0007669"/>
    <property type="project" value="UniProtKB-KW"/>
</dbReference>
<dbReference type="PANTHER" id="PTHR46174:SF1">
    <property type="entry name" value="CXXC-TYPE ZINC FINGER PROTEIN 1"/>
    <property type="match status" value="1"/>
</dbReference>
<feature type="compositionally biased region" description="Basic and acidic residues" evidence="13">
    <location>
        <begin position="107"/>
        <end position="122"/>
    </location>
</feature>
<sequence>MSKQSEIARQFDLPERQSKLNTMLREEGLKDEQVYCVCRSSDVTRFMIGCDHCEEWYHGDCISVTEVEANRIRKFYCKRCRAKHPSLQIKYKEKRSHHHKHKHDKDRHHQNDSLKDKNPSSKIKVDVSFERCGECEACYIKEDCGRCEQCKDMVKFGGTGYMKQKCKKRQCQNFYHLAKKHNTNSSKPNNEKHSVEYARSDHSYNCQPKSSPKPPSATIKPPTSAIKPPSICN</sequence>
<evidence type="ECO:0000256" key="10">
    <source>
        <dbReference type="ARBA" id="ARBA00023828"/>
    </source>
</evidence>
<accession>A0A5N5T027</accession>
<dbReference type="EMBL" id="SEYY01018469">
    <property type="protein sequence ID" value="KAB7499319.1"/>
    <property type="molecule type" value="Genomic_DNA"/>
</dbReference>